<comment type="caution">
    <text evidence="2">The sequence shown here is derived from an EMBL/GenBank/DDBJ whole genome shotgun (WGS) entry which is preliminary data.</text>
</comment>
<feature type="transmembrane region" description="Helical" evidence="1">
    <location>
        <begin position="29"/>
        <end position="46"/>
    </location>
</feature>
<name>A0A8H5M5W8_9AGAR</name>
<dbReference type="OrthoDB" id="3039972at2759"/>
<evidence type="ECO:0000313" key="2">
    <source>
        <dbReference type="EMBL" id="KAF5381849.1"/>
    </source>
</evidence>
<sequence>MSSVCIPNSDESVKEIVTIQIIANVAGEFLFYGILVVLFGLNLYIFRKRYRPSKSYVVATIIFLSSPPPLSYLI</sequence>
<keyword evidence="3" id="KW-1185">Reference proteome</keyword>
<evidence type="ECO:0000313" key="3">
    <source>
        <dbReference type="Proteomes" id="UP000518752"/>
    </source>
</evidence>
<keyword evidence="1" id="KW-0812">Transmembrane</keyword>
<keyword evidence="1" id="KW-1133">Transmembrane helix</keyword>
<proteinExistence type="predicted"/>
<keyword evidence="1" id="KW-0472">Membrane</keyword>
<organism evidence="2 3">
    <name type="scientific">Collybiopsis confluens</name>
    <dbReference type="NCBI Taxonomy" id="2823264"/>
    <lineage>
        <taxon>Eukaryota</taxon>
        <taxon>Fungi</taxon>
        <taxon>Dikarya</taxon>
        <taxon>Basidiomycota</taxon>
        <taxon>Agaricomycotina</taxon>
        <taxon>Agaricomycetes</taxon>
        <taxon>Agaricomycetidae</taxon>
        <taxon>Agaricales</taxon>
        <taxon>Marasmiineae</taxon>
        <taxon>Omphalotaceae</taxon>
        <taxon>Collybiopsis</taxon>
    </lineage>
</organism>
<protein>
    <submittedName>
        <fullName evidence="2">Uncharacterized protein</fullName>
    </submittedName>
</protein>
<reference evidence="2 3" key="1">
    <citation type="journal article" date="2020" name="ISME J.">
        <title>Uncovering the hidden diversity of litter-decomposition mechanisms in mushroom-forming fungi.</title>
        <authorList>
            <person name="Floudas D."/>
            <person name="Bentzer J."/>
            <person name="Ahren D."/>
            <person name="Johansson T."/>
            <person name="Persson P."/>
            <person name="Tunlid A."/>
        </authorList>
    </citation>
    <scope>NUCLEOTIDE SEQUENCE [LARGE SCALE GENOMIC DNA]</scope>
    <source>
        <strain evidence="2 3">CBS 406.79</strain>
    </source>
</reference>
<dbReference type="EMBL" id="JAACJN010000056">
    <property type="protein sequence ID" value="KAF5381849.1"/>
    <property type="molecule type" value="Genomic_DNA"/>
</dbReference>
<dbReference type="AlphaFoldDB" id="A0A8H5M5W8"/>
<dbReference type="Proteomes" id="UP000518752">
    <property type="component" value="Unassembled WGS sequence"/>
</dbReference>
<evidence type="ECO:0000256" key="1">
    <source>
        <dbReference type="SAM" id="Phobius"/>
    </source>
</evidence>
<accession>A0A8H5M5W8</accession>
<gene>
    <name evidence="2" type="ORF">D9757_008338</name>
</gene>